<gene>
    <name evidence="1" type="ORF">JIN82_15675</name>
</gene>
<evidence type="ECO:0000313" key="1">
    <source>
        <dbReference type="EMBL" id="MBK1792604.1"/>
    </source>
</evidence>
<sequence length="139" mass="15750">MKITQPSKKPKLHSGFMLMEALMALTVFAIVGVSLISALNETGKLANMMQREVAIVRILDSALTEALSMPTIEEGTTTRDIEEHEMEIETIVELLELENEDGQALQQMYKITVIAYWYDEGQLNEQSAETYRYASLYQL</sequence>
<name>A0A8J7MIH0_9BACT</name>
<comment type="caution">
    <text evidence="1">The sequence shown here is derived from an EMBL/GenBank/DDBJ whole genome shotgun (WGS) entry which is preliminary data.</text>
</comment>
<reference evidence="1" key="1">
    <citation type="submission" date="2021-01" db="EMBL/GenBank/DDBJ databases">
        <title>Modified the classification status of verrucomicrobia.</title>
        <authorList>
            <person name="Feng X."/>
        </authorList>
    </citation>
    <scope>NUCLEOTIDE SEQUENCE</scope>
    <source>
        <strain evidence="1">_KCTC 22039</strain>
    </source>
</reference>
<protein>
    <submittedName>
        <fullName evidence="1">Uncharacterized protein</fullName>
    </submittedName>
</protein>
<evidence type="ECO:0000313" key="2">
    <source>
        <dbReference type="Proteomes" id="UP000624703"/>
    </source>
</evidence>
<proteinExistence type="predicted"/>
<organism evidence="1 2">
    <name type="scientific">Persicirhabdus sediminis</name>
    <dbReference type="NCBI Taxonomy" id="454144"/>
    <lineage>
        <taxon>Bacteria</taxon>
        <taxon>Pseudomonadati</taxon>
        <taxon>Verrucomicrobiota</taxon>
        <taxon>Verrucomicrobiia</taxon>
        <taxon>Verrucomicrobiales</taxon>
        <taxon>Verrucomicrobiaceae</taxon>
        <taxon>Persicirhabdus</taxon>
    </lineage>
</organism>
<dbReference type="RefSeq" id="WP_200312616.1">
    <property type="nucleotide sequence ID" value="NZ_JAENIM010000046.1"/>
</dbReference>
<accession>A0A8J7MIH0</accession>
<dbReference type="EMBL" id="JAENIM010000046">
    <property type="protein sequence ID" value="MBK1792604.1"/>
    <property type="molecule type" value="Genomic_DNA"/>
</dbReference>
<dbReference type="Proteomes" id="UP000624703">
    <property type="component" value="Unassembled WGS sequence"/>
</dbReference>
<keyword evidence="2" id="KW-1185">Reference proteome</keyword>
<dbReference type="AlphaFoldDB" id="A0A8J7MIH0"/>